<dbReference type="CDD" id="cd00063">
    <property type="entry name" value="FN3"/>
    <property type="match status" value="2"/>
</dbReference>
<accession>A0ABT8KWT2</accession>
<dbReference type="InterPro" id="IPR032871">
    <property type="entry name" value="AHH_dom_containing"/>
</dbReference>
<dbReference type="Proteomes" id="UP001172082">
    <property type="component" value="Unassembled WGS sequence"/>
</dbReference>
<proteinExistence type="predicted"/>
<dbReference type="PANTHER" id="PTHR32305:SF15">
    <property type="entry name" value="PROTEIN RHSA-RELATED"/>
    <property type="match status" value="1"/>
</dbReference>
<dbReference type="InterPro" id="IPR003961">
    <property type="entry name" value="FN3_dom"/>
</dbReference>
<feature type="region of interest" description="Disordered" evidence="1">
    <location>
        <begin position="792"/>
        <end position="811"/>
    </location>
</feature>
<dbReference type="InterPro" id="IPR050708">
    <property type="entry name" value="T6SS_VgrG/RHS"/>
</dbReference>
<protein>
    <submittedName>
        <fullName evidence="3">RHS repeat-associated core domain-containing protein</fullName>
    </submittedName>
</protein>
<dbReference type="Gene3D" id="2.180.10.10">
    <property type="entry name" value="RHS repeat-associated core"/>
    <property type="match status" value="2"/>
</dbReference>
<dbReference type="InterPro" id="IPR036116">
    <property type="entry name" value="FN3_sf"/>
</dbReference>
<name>A0ABT8KWT2_9BACT</name>
<dbReference type="SMART" id="SM00060">
    <property type="entry name" value="FN3"/>
    <property type="match status" value="1"/>
</dbReference>
<evidence type="ECO:0000313" key="3">
    <source>
        <dbReference type="EMBL" id="MDN5205235.1"/>
    </source>
</evidence>
<reference evidence="3" key="1">
    <citation type="submission" date="2023-06" db="EMBL/GenBank/DDBJ databases">
        <title>Genomic of Parafulvivirga corallium.</title>
        <authorList>
            <person name="Wang G."/>
        </authorList>
    </citation>
    <scope>NUCLEOTIDE SEQUENCE</scope>
    <source>
        <strain evidence="3">BMA10</strain>
    </source>
</reference>
<feature type="compositionally biased region" description="Basic and acidic residues" evidence="1">
    <location>
        <begin position="878"/>
        <end position="887"/>
    </location>
</feature>
<keyword evidence="4" id="KW-1185">Reference proteome</keyword>
<dbReference type="Pfam" id="PF00041">
    <property type="entry name" value="fn3"/>
    <property type="match status" value="1"/>
</dbReference>
<dbReference type="PROSITE" id="PS50853">
    <property type="entry name" value="FN3"/>
    <property type="match status" value="2"/>
</dbReference>
<feature type="region of interest" description="Disordered" evidence="1">
    <location>
        <begin position="876"/>
        <end position="918"/>
    </location>
</feature>
<feature type="domain" description="Fibronectin type-III" evidence="2">
    <location>
        <begin position="49"/>
        <end position="140"/>
    </location>
</feature>
<feature type="compositionally biased region" description="Basic and acidic residues" evidence="1">
    <location>
        <begin position="895"/>
        <end position="911"/>
    </location>
</feature>
<comment type="caution">
    <text evidence="3">The sequence shown here is derived from an EMBL/GenBank/DDBJ whole genome shotgun (WGS) entry which is preliminary data.</text>
</comment>
<sequence length="918" mass="101789">MIHTAAANATGYTDAGLTPETTYYYRVRAIGASQSDWSVEASVTTGMNPPSGLAITVASHQQLDVSWTDNTALEDNYVLERSTMACFCEPAHVVTVNANVTSYQDTGLTPETTYYYRVKATSAAGSSNWSAVVGAATPAEIISNPDLNFVGKTYFNGNISAVKWKTHGDGNEQGYAYTYDDLNRIKTASHVHKGSENWNTADAHFNVGMLDYDRNGNILSLKRQAKGDNGAYVIDELTYGYEDGNVSNRLLYVGDASGKTEGFKDGNTTQDDYGYDDNGNMTSDKNKDITSIEYNILNLPKRIVFGNGNEILYTYDAAGTKLRKEVKETVEGVLKRTVTDYMAGIQYTIDDYQGTEEAVTRDFLATGEGRVVMKETATEASQHEYQYNLTDHLGNVRVTFTTKDQPADVYTATMEDSEQTQEEADFGDSYTNAVKITSTIYNHTDPVAVPGADKAIRLSGAQNEIVGLAKSLVVNRGDTIDMEVYAKYIDPGQNPNASDVVGFFASAFTGAFGLSNGPEGDPATYNFFNDLFSTGPIALPGNANAGIPKGYLNFLLFDKNYNLVEAGFEQISAAAFEDGSNTAHEKLSSQVIAPKEGYLYIYVSNENETLADVYFDDLKITHKKSPIVSADDYYPFGLTFNSAKQIGGVDQRYKFQGQEHQDDFGLGLVQFKWRMHDPAIGRFIQVDPLTEDYTQWGPYVFSGNVVINAIELEGLEPVPILLGRPTPIVRPVSVPRVVPRVSPRIAPRNTPKASTQEHHVIPRALKNTKTVQRAIKEGFKFEGKENKTPLEKFSRKTGEGRHGNHPKYNKEVNRRISQFEESQGNNPGGAESLKFLRNTAKDLLRIIKENPDVKINDLFKQLNLTPSDATNIQIDRSLSNEEIEKNRQNAKQRKQHEEQQRKQEEQLRQLLEECPNCS</sequence>
<feature type="domain" description="Fibronectin type-III" evidence="2">
    <location>
        <begin position="1"/>
        <end position="48"/>
    </location>
</feature>
<dbReference type="RefSeq" id="WP_346755257.1">
    <property type="nucleotide sequence ID" value="NZ_JAUJEA010000016.1"/>
</dbReference>
<evidence type="ECO:0000313" key="4">
    <source>
        <dbReference type="Proteomes" id="UP001172082"/>
    </source>
</evidence>
<dbReference type="InterPro" id="IPR013783">
    <property type="entry name" value="Ig-like_fold"/>
</dbReference>
<organism evidence="3 4">
    <name type="scientific">Splendidivirga corallicola</name>
    <dbReference type="NCBI Taxonomy" id="3051826"/>
    <lineage>
        <taxon>Bacteria</taxon>
        <taxon>Pseudomonadati</taxon>
        <taxon>Bacteroidota</taxon>
        <taxon>Cytophagia</taxon>
        <taxon>Cytophagales</taxon>
        <taxon>Splendidivirgaceae</taxon>
        <taxon>Splendidivirga</taxon>
    </lineage>
</organism>
<dbReference type="SUPFAM" id="SSF49265">
    <property type="entry name" value="Fibronectin type III"/>
    <property type="match status" value="1"/>
</dbReference>
<dbReference type="Pfam" id="PF14412">
    <property type="entry name" value="AHH"/>
    <property type="match status" value="1"/>
</dbReference>
<dbReference type="EMBL" id="JAUJEA010000016">
    <property type="protein sequence ID" value="MDN5205235.1"/>
    <property type="molecule type" value="Genomic_DNA"/>
</dbReference>
<evidence type="ECO:0000256" key="1">
    <source>
        <dbReference type="SAM" id="MobiDB-lite"/>
    </source>
</evidence>
<dbReference type="PANTHER" id="PTHR32305">
    <property type="match status" value="1"/>
</dbReference>
<dbReference type="NCBIfam" id="TIGR03696">
    <property type="entry name" value="Rhs_assc_core"/>
    <property type="match status" value="1"/>
</dbReference>
<dbReference type="Gene3D" id="2.60.40.10">
    <property type="entry name" value="Immunoglobulins"/>
    <property type="match status" value="1"/>
</dbReference>
<evidence type="ECO:0000259" key="2">
    <source>
        <dbReference type="PROSITE" id="PS50853"/>
    </source>
</evidence>
<dbReference type="InterPro" id="IPR022385">
    <property type="entry name" value="Rhs_assc_core"/>
</dbReference>
<gene>
    <name evidence="3" type="ORF">QQ008_27880</name>
</gene>